<evidence type="ECO:0000256" key="3">
    <source>
        <dbReference type="SAM" id="SignalP"/>
    </source>
</evidence>
<keyword evidence="2" id="KW-0472">Membrane</keyword>
<dbReference type="InterPro" id="IPR052728">
    <property type="entry name" value="O2_lipid_transport_reg"/>
</dbReference>
<feature type="transmembrane region" description="Helical" evidence="2">
    <location>
        <begin position="573"/>
        <end position="595"/>
    </location>
</feature>
<feature type="chain" id="PRO_5002846609" evidence="3">
    <location>
        <begin position="21"/>
        <end position="688"/>
    </location>
</feature>
<feature type="compositionally biased region" description="Basic and acidic residues" evidence="1">
    <location>
        <begin position="629"/>
        <end position="688"/>
    </location>
</feature>
<evidence type="ECO:0000313" key="6">
    <source>
        <dbReference type="Proteomes" id="UP000008549"/>
    </source>
</evidence>
<keyword evidence="3" id="KW-0732">Signal</keyword>
<evidence type="ECO:0000313" key="7">
    <source>
        <dbReference type="WormBase" id="CBG27179"/>
    </source>
</evidence>
<dbReference type="AlphaFoldDB" id="B6IL89"/>
<dbReference type="eggNOG" id="KOG3700">
    <property type="taxonomic scope" value="Eukaryota"/>
</dbReference>
<dbReference type="HOGENOM" id="CLU_007874_3_2_1"/>
<protein>
    <submittedName>
        <fullName evidence="5">Protein CBG27179</fullName>
    </submittedName>
</protein>
<feature type="transmembrane region" description="Helical" evidence="2">
    <location>
        <begin position="498"/>
        <end position="516"/>
    </location>
</feature>
<dbReference type="PANTHER" id="PTHR11161">
    <property type="entry name" value="O-ACYLTRANSFERASE"/>
    <property type="match status" value="1"/>
</dbReference>
<feature type="signal peptide" evidence="3">
    <location>
        <begin position="1"/>
        <end position="20"/>
    </location>
</feature>
<dbReference type="OMA" id="WHEYFHY"/>
<dbReference type="InParanoid" id="B6IL89"/>
<reference evidence="5 6" key="2">
    <citation type="journal article" date="2011" name="PLoS Genet.">
        <title>Caenorhabditis briggsae recombinant inbred line genotypes reveal inter-strain incompatibility and the evolution of recombination.</title>
        <authorList>
            <person name="Ross J.A."/>
            <person name="Koboldt D.C."/>
            <person name="Staisch J.E."/>
            <person name="Chamberlin H.M."/>
            <person name="Gupta B.P."/>
            <person name="Miller R.D."/>
            <person name="Baird S.E."/>
            <person name="Haag E.S."/>
        </authorList>
    </citation>
    <scope>NUCLEOTIDE SEQUENCE [LARGE SCALE GENOMIC DNA]</scope>
    <source>
        <strain evidence="5 6">AF16</strain>
    </source>
</reference>
<accession>B6IL89</accession>
<feature type="transmembrane region" description="Helical" evidence="2">
    <location>
        <begin position="467"/>
        <end position="486"/>
    </location>
</feature>
<dbReference type="SMART" id="SM00703">
    <property type="entry name" value="NRF"/>
    <property type="match status" value="1"/>
</dbReference>
<organism evidence="5 6">
    <name type="scientific">Caenorhabditis briggsae</name>
    <dbReference type="NCBI Taxonomy" id="6238"/>
    <lineage>
        <taxon>Eukaryota</taxon>
        <taxon>Metazoa</taxon>
        <taxon>Ecdysozoa</taxon>
        <taxon>Nematoda</taxon>
        <taxon>Chromadorea</taxon>
        <taxon>Rhabditida</taxon>
        <taxon>Rhabditina</taxon>
        <taxon>Rhabditomorpha</taxon>
        <taxon>Rhabditoidea</taxon>
        <taxon>Rhabditidae</taxon>
        <taxon>Peloderinae</taxon>
        <taxon>Caenorhabditis</taxon>
    </lineage>
</organism>
<dbReference type="FunCoup" id="B6IL89">
    <property type="interactions" value="7"/>
</dbReference>
<feature type="domain" description="Nose resistant-to-fluoxetine protein N-terminal" evidence="4">
    <location>
        <begin position="58"/>
        <end position="196"/>
    </location>
</feature>
<evidence type="ECO:0000256" key="2">
    <source>
        <dbReference type="SAM" id="Phobius"/>
    </source>
</evidence>
<keyword evidence="2" id="KW-1133">Transmembrane helix</keyword>
<evidence type="ECO:0000256" key="1">
    <source>
        <dbReference type="SAM" id="MobiDB-lite"/>
    </source>
</evidence>
<dbReference type="PANTHER" id="PTHR11161:SF8">
    <property type="entry name" value="NOSE RESISTANT-TO-FLUOXETINE PROTEIN N-TERMINAL DOMAIN-CONTAINING PROTEIN"/>
    <property type="match status" value="1"/>
</dbReference>
<reference evidence="5 6" key="1">
    <citation type="journal article" date="2003" name="PLoS Biol.">
        <title>The genome sequence of Caenorhabditis briggsae: a platform for comparative genomics.</title>
        <authorList>
            <person name="Stein L.D."/>
            <person name="Bao Z."/>
            <person name="Blasiar D."/>
            <person name="Blumenthal T."/>
            <person name="Brent M.R."/>
            <person name="Chen N."/>
            <person name="Chinwalla A."/>
            <person name="Clarke L."/>
            <person name="Clee C."/>
            <person name="Coghlan A."/>
            <person name="Coulson A."/>
            <person name="D'Eustachio P."/>
            <person name="Fitch D.H."/>
            <person name="Fulton L.A."/>
            <person name="Fulton R.E."/>
            <person name="Griffiths-Jones S."/>
            <person name="Harris T.W."/>
            <person name="Hillier L.W."/>
            <person name="Kamath R."/>
            <person name="Kuwabara P.E."/>
            <person name="Mardis E.R."/>
            <person name="Marra M.A."/>
            <person name="Miner T.L."/>
            <person name="Minx P."/>
            <person name="Mullikin J.C."/>
            <person name="Plumb R.W."/>
            <person name="Rogers J."/>
            <person name="Schein J.E."/>
            <person name="Sohrmann M."/>
            <person name="Spieth J."/>
            <person name="Stajich J.E."/>
            <person name="Wei C."/>
            <person name="Willey D."/>
            <person name="Wilson R.K."/>
            <person name="Durbin R."/>
            <person name="Waterston R.H."/>
        </authorList>
    </citation>
    <scope>NUCLEOTIDE SEQUENCE [LARGE SCALE GENOMIC DNA]</scope>
    <source>
        <strain evidence="5 6">AF16</strain>
    </source>
</reference>
<dbReference type="InterPro" id="IPR006621">
    <property type="entry name" value="Nose-resist-to-fluoxetine_N"/>
</dbReference>
<sequence length="688" mass="80042">MCFINCRFVFFFWIILQTKGIVVNDSRIQVLLLNSSFSVGKLVFRHKTSIGKDEVPTPGSCKEQITKWFNDLNQLKQGKCEKSEECLDALDQLDAFVRYPAPGSPNINDGSFEKCNELNKKENRHRRKYCYLIQSNENVNCREEYHSVLFHENRTAFGICGPENCHGKDFASMFGGMKKPFHFMMDRPVCAVFCTVRDIPKKNMFYVFTSFLILLVSIVFFSSLYDYIRDTRYRLSSESEKVFGQRAILSWSLWSNIEFLFKDSPGYIKCLDCLRSITFTWVVGQNVVGHLAFYDADLRVKSSEISIASSALSSLIPIYTYLFISGLTVSYTFIRAKPSIEVLKRPITWLVFYFHRWIRYIKRALLHCITIVDVLSSSLAFVHISGAHIFDDILLLYCNRYRNSYSCVTSWFYIHGLLLLQASRQDDKLVEIILAKPWNQLAPYMLGMIVGCFLAKHSGSRRIIHPVASSIIWIVVSVLGACALIFGNQGTTFVEKATANVLTRAVWSLCLIWIIVSTQMKWAGPIGHFLEHPFWRPFGKLSYCAFIVHHMALYFLFNMEEHAPRYVSFWHEYFHYTVPIVIYSYFVAFFLSLIVEVPMIRLDKMILDKCIPASKIEEKKDFDDDDSDFEKSVERSSSEKSKEMSISDKSEKIKERSEERNIEDQKDDMERSREDYSMDEPLLEREYY</sequence>
<feature type="region of interest" description="Disordered" evidence="1">
    <location>
        <begin position="621"/>
        <end position="688"/>
    </location>
</feature>
<dbReference type="EMBL" id="HE601047">
    <property type="protein sequence ID" value="CAS00642.1"/>
    <property type="molecule type" value="Genomic_DNA"/>
</dbReference>
<gene>
    <name evidence="7" type="primary">oac-50</name>
    <name evidence="5 7" type="ORF">CBG27179</name>
    <name evidence="5" type="ORF">CBG_27179</name>
</gene>
<name>B6IL89_CAEBR</name>
<keyword evidence="6" id="KW-1185">Reference proteome</keyword>
<dbReference type="WormBase" id="CBG27179">
    <property type="protein sequence ID" value="CBP47994"/>
    <property type="gene ID" value="WBGene00088593"/>
    <property type="gene designation" value="Cbr-oac-50"/>
</dbReference>
<feature type="transmembrane region" description="Helical" evidence="2">
    <location>
        <begin position="364"/>
        <end position="384"/>
    </location>
</feature>
<feature type="transmembrane region" description="Helical" evidence="2">
    <location>
        <begin position="537"/>
        <end position="557"/>
    </location>
</feature>
<evidence type="ECO:0000313" key="5">
    <source>
        <dbReference type="EMBL" id="CAS00642.1"/>
    </source>
</evidence>
<feature type="transmembrane region" description="Helical" evidence="2">
    <location>
        <begin position="204"/>
        <end position="225"/>
    </location>
</feature>
<proteinExistence type="predicted"/>
<dbReference type="Pfam" id="PF20146">
    <property type="entry name" value="NRF"/>
    <property type="match status" value="1"/>
</dbReference>
<evidence type="ECO:0000259" key="4">
    <source>
        <dbReference type="SMART" id="SM00703"/>
    </source>
</evidence>
<dbReference type="Proteomes" id="UP000008549">
    <property type="component" value="Unassembled WGS sequence"/>
</dbReference>
<keyword evidence="2" id="KW-0812">Transmembrane</keyword>